<organism evidence="4 5">
    <name type="scientific">Postia placenta MAD-698-R-SB12</name>
    <dbReference type="NCBI Taxonomy" id="670580"/>
    <lineage>
        <taxon>Eukaryota</taxon>
        <taxon>Fungi</taxon>
        <taxon>Dikarya</taxon>
        <taxon>Basidiomycota</taxon>
        <taxon>Agaricomycotina</taxon>
        <taxon>Agaricomycetes</taxon>
        <taxon>Polyporales</taxon>
        <taxon>Adustoporiaceae</taxon>
        <taxon>Rhodonia</taxon>
    </lineage>
</organism>
<dbReference type="OrthoDB" id="288987at2759"/>
<evidence type="ECO:0000313" key="5">
    <source>
        <dbReference type="Proteomes" id="UP000194127"/>
    </source>
</evidence>
<dbReference type="GO" id="GO:0016787">
    <property type="term" value="F:hydrolase activity"/>
    <property type="evidence" value="ECO:0007669"/>
    <property type="project" value="UniProtKB-KW"/>
</dbReference>
<evidence type="ECO:0000256" key="2">
    <source>
        <dbReference type="SAM" id="MobiDB-lite"/>
    </source>
</evidence>
<feature type="non-terminal residue" evidence="4">
    <location>
        <position position="1"/>
    </location>
</feature>
<sequence>SKTLYVRYESASRSIEQIICQVCFDDLSWMSQPQRQAHYDEHFSDEPQRGAPIRVSSLQSRNSVEHNSLTTWFTPYVPNKGDPSTQNVFWYPARSDPPPRNFSPGLIPTVKRALISSHERGKTQRAWLCHEDAVHIRSEAFDRSWGCGYYRYRNFMMTCASLMSQAMQPTYFPLLDRPTPPGVRNLQSSIEEAWKHGYDPEGAEQLKHRLVGTGKYIGTGDLYAAFTYRGIPAQLVDFDLLCEWSSGVQPLLDWVLQHFSAGYSSPRTLNEALQSTNSVAITGKMPLILQHNGHSRTIVGCERCVDGTINLLVFDPAKSVFHSHCLSACTDWKVTCCLMSHRSIPIEIRNAGLVHHASSRARDNTQQHQEYHVSSPKVLHEVQHPVQAIKAHKRKADETSRTDTSKRPRASIDEGNGKPKGHSDCNSGGQERSKPFEPDPFKVLNIVRLGANKLKYVHIHQYLTRH</sequence>
<evidence type="ECO:0000256" key="1">
    <source>
        <dbReference type="ARBA" id="ARBA00022801"/>
    </source>
</evidence>
<feature type="compositionally biased region" description="Basic and acidic residues" evidence="2">
    <location>
        <begin position="360"/>
        <end position="371"/>
    </location>
</feature>
<evidence type="ECO:0000259" key="3">
    <source>
        <dbReference type="Pfam" id="PF07910"/>
    </source>
</evidence>
<protein>
    <recommendedName>
        <fullName evidence="3">UFSP1/2/DUB catalytic domain-containing protein</fullName>
    </recommendedName>
</protein>
<name>A0A1X6N938_9APHY</name>
<feature type="region of interest" description="Disordered" evidence="2">
    <location>
        <begin position="357"/>
        <end position="438"/>
    </location>
</feature>
<feature type="domain" description="UFSP1/2/DUB catalytic" evidence="3">
    <location>
        <begin position="124"/>
        <end position="317"/>
    </location>
</feature>
<gene>
    <name evidence="4" type="ORF">POSPLADRAFT_1135784</name>
</gene>
<accession>A0A1X6N938</accession>
<dbReference type="Gene3D" id="3.90.70.130">
    <property type="match status" value="1"/>
</dbReference>
<proteinExistence type="predicted"/>
<feature type="compositionally biased region" description="Basic and acidic residues" evidence="2">
    <location>
        <begin position="395"/>
        <end position="423"/>
    </location>
</feature>
<dbReference type="GeneID" id="36329559"/>
<dbReference type="RefSeq" id="XP_024341943.1">
    <property type="nucleotide sequence ID" value="XM_024484610.1"/>
</dbReference>
<dbReference type="EMBL" id="KZ110593">
    <property type="protein sequence ID" value="OSX65149.1"/>
    <property type="molecule type" value="Genomic_DNA"/>
</dbReference>
<reference evidence="4 5" key="1">
    <citation type="submission" date="2017-04" db="EMBL/GenBank/DDBJ databases">
        <title>Genome Sequence of the Model Brown-Rot Fungus Postia placenta SB12.</title>
        <authorList>
            <consortium name="DOE Joint Genome Institute"/>
            <person name="Gaskell J."/>
            <person name="Kersten P."/>
            <person name="Larrondo L.F."/>
            <person name="Canessa P."/>
            <person name="Martinez D."/>
            <person name="Hibbett D."/>
            <person name="Schmoll M."/>
            <person name="Kubicek C.P."/>
            <person name="Martinez A.T."/>
            <person name="Yadav J."/>
            <person name="Master E."/>
            <person name="Magnuson J.K."/>
            <person name="James T."/>
            <person name="Yaver D."/>
            <person name="Berka R."/>
            <person name="Labutti K."/>
            <person name="Lipzen A."/>
            <person name="Aerts A."/>
            <person name="Barry K."/>
            <person name="Henrissat B."/>
            <person name="Blanchette R."/>
            <person name="Grigoriev I."/>
            <person name="Cullen D."/>
        </authorList>
    </citation>
    <scope>NUCLEOTIDE SEQUENCE [LARGE SCALE GENOMIC DNA]</scope>
    <source>
        <strain evidence="4 5">MAD-698-R-SB12</strain>
    </source>
</reference>
<dbReference type="STRING" id="670580.A0A1X6N938"/>
<keyword evidence="5" id="KW-1185">Reference proteome</keyword>
<dbReference type="Pfam" id="PF07910">
    <property type="entry name" value="Peptidase_C78"/>
    <property type="match status" value="1"/>
</dbReference>
<evidence type="ECO:0000313" key="4">
    <source>
        <dbReference type="EMBL" id="OSX65149.1"/>
    </source>
</evidence>
<dbReference type="Proteomes" id="UP000194127">
    <property type="component" value="Unassembled WGS sequence"/>
</dbReference>
<dbReference type="AlphaFoldDB" id="A0A1X6N938"/>
<dbReference type="InterPro" id="IPR012462">
    <property type="entry name" value="UFSP1/2_DUB_cat"/>
</dbReference>
<keyword evidence="1" id="KW-0378">Hydrolase</keyword>